<dbReference type="WBParaSite" id="TREG1_4900.2">
    <property type="protein sequence ID" value="TREG1_4900.2"/>
    <property type="gene ID" value="TREG1_4900"/>
</dbReference>
<evidence type="ECO:0000313" key="3">
    <source>
        <dbReference type="WBParaSite" id="TREG1_4900.2"/>
    </source>
</evidence>
<dbReference type="WBParaSite" id="TREG1_4900.3">
    <property type="protein sequence ID" value="TREG1_4900.3"/>
    <property type="gene ID" value="TREG1_4900"/>
</dbReference>
<keyword evidence="1" id="KW-1185">Reference proteome</keyword>
<dbReference type="WBParaSite" id="TREG1_4900.1">
    <property type="protein sequence ID" value="TREG1_4900.1"/>
    <property type="gene ID" value="TREG1_4900"/>
</dbReference>
<reference evidence="2 3" key="2">
    <citation type="submission" date="2023-11" db="UniProtKB">
        <authorList>
            <consortium name="WormBaseParasite"/>
        </authorList>
    </citation>
    <scope>IDENTIFICATION</scope>
</reference>
<reference evidence="1" key="1">
    <citation type="submission" date="2022-06" db="EMBL/GenBank/DDBJ databases">
        <authorList>
            <person name="Berger JAMES D."/>
            <person name="Berger JAMES D."/>
        </authorList>
    </citation>
    <scope>NUCLEOTIDE SEQUENCE [LARGE SCALE GENOMIC DNA]</scope>
</reference>
<name>A0AA85JVX7_TRIRE</name>
<accession>A0AA85JVX7</accession>
<evidence type="ECO:0000313" key="4">
    <source>
        <dbReference type="WBParaSite" id="TREG1_4900.3"/>
    </source>
</evidence>
<protein>
    <submittedName>
        <fullName evidence="2 3">Uncharacterized protein</fullName>
    </submittedName>
</protein>
<sequence length="95" mass="11103">MSLGRVKLIVQCCNTISRGVNVNSLRRSHFYSVKPRFNYRDNIERDIKEEEKAQHVMTGLWAWLTYYYINHFSDFLNLSPSIDPTKFSDAELGVA</sequence>
<evidence type="ECO:0000313" key="2">
    <source>
        <dbReference type="WBParaSite" id="TREG1_4900.1"/>
    </source>
</evidence>
<dbReference type="AlphaFoldDB" id="A0AA85JVX7"/>
<dbReference type="Proteomes" id="UP000050795">
    <property type="component" value="Unassembled WGS sequence"/>
</dbReference>
<organism evidence="1 4">
    <name type="scientific">Trichobilharzia regenti</name>
    <name type="common">Nasal bird schistosome</name>
    <dbReference type="NCBI Taxonomy" id="157069"/>
    <lineage>
        <taxon>Eukaryota</taxon>
        <taxon>Metazoa</taxon>
        <taxon>Spiralia</taxon>
        <taxon>Lophotrochozoa</taxon>
        <taxon>Platyhelminthes</taxon>
        <taxon>Trematoda</taxon>
        <taxon>Digenea</taxon>
        <taxon>Strigeidida</taxon>
        <taxon>Schistosomatoidea</taxon>
        <taxon>Schistosomatidae</taxon>
        <taxon>Trichobilharzia</taxon>
    </lineage>
</organism>
<evidence type="ECO:0000313" key="1">
    <source>
        <dbReference type="Proteomes" id="UP000050795"/>
    </source>
</evidence>
<dbReference type="WBParaSite" id="TREG1_4900.4">
    <property type="protein sequence ID" value="TREG1_4900.4"/>
    <property type="gene ID" value="TREG1_4900"/>
</dbReference>
<proteinExistence type="predicted"/>